<dbReference type="Gene3D" id="1.10.10.2520">
    <property type="entry name" value="Cell wall hydrolase SleB, domain 1"/>
    <property type="match status" value="1"/>
</dbReference>
<keyword evidence="1" id="KW-0732">Signal</keyword>
<feature type="domain" description="Cell wall hydrolase SleB" evidence="2">
    <location>
        <begin position="99"/>
        <end position="203"/>
    </location>
</feature>
<reference evidence="3 4" key="1">
    <citation type="submission" date="2018-09" db="EMBL/GenBank/DDBJ databases">
        <authorList>
            <person name="Zhu H."/>
        </authorList>
    </citation>
    <scope>NUCLEOTIDE SEQUENCE [LARGE SCALE GENOMIC DNA]</scope>
    <source>
        <strain evidence="3 4">K2R01-6</strain>
    </source>
</reference>
<keyword evidence="3" id="KW-0378">Hydrolase</keyword>
<keyword evidence="4" id="KW-1185">Reference proteome</keyword>
<dbReference type="GO" id="GO:0016787">
    <property type="term" value="F:hydrolase activity"/>
    <property type="evidence" value="ECO:0007669"/>
    <property type="project" value="UniProtKB-KW"/>
</dbReference>
<organism evidence="3 4">
    <name type="scientific">Sphingomonas cavernae</name>
    <dbReference type="NCBI Taxonomy" id="2320861"/>
    <lineage>
        <taxon>Bacteria</taxon>
        <taxon>Pseudomonadati</taxon>
        <taxon>Pseudomonadota</taxon>
        <taxon>Alphaproteobacteria</taxon>
        <taxon>Sphingomonadales</taxon>
        <taxon>Sphingomonadaceae</taxon>
        <taxon>Sphingomonas</taxon>
    </lineage>
</organism>
<sequence>MFNAFRVGGCAAAFLFLSTLLAVPAAASVTPVAPPPVAFTQAAPAISPSPAPVPAARPAAATSARSLSLRDLVIAFVNYGNQDAEQECLAGAVYFEARSEPLEGQLAVAQVVLNRAASGRYPPKICDVVTQPAQFSFIRGGKFPPIDKSSDAWHKALAIADIARKNLVQKIASNVLWYHANYVAPSWGRRLTRAVQLGTHIFYN</sequence>
<dbReference type="InterPro" id="IPR042047">
    <property type="entry name" value="SleB_dom1"/>
</dbReference>
<feature type="signal peptide" evidence="1">
    <location>
        <begin position="1"/>
        <end position="27"/>
    </location>
</feature>
<evidence type="ECO:0000313" key="3">
    <source>
        <dbReference type="EMBL" id="RJF90727.1"/>
    </source>
</evidence>
<gene>
    <name evidence="3" type="ORF">D3876_11010</name>
</gene>
<dbReference type="Pfam" id="PF07486">
    <property type="entry name" value="Hydrolase_2"/>
    <property type="match status" value="1"/>
</dbReference>
<proteinExistence type="predicted"/>
<dbReference type="OrthoDB" id="9785345at2"/>
<name>A0A418WL16_9SPHN</name>
<dbReference type="RefSeq" id="WP_119762148.1">
    <property type="nucleotide sequence ID" value="NZ_QYUM01000003.1"/>
</dbReference>
<dbReference type="AlphaFoldDB" id="A0A418WL16"/>
<evidence type="ECO:0000313" key="4">
    <source>
        <dbReference type="Proteomes" id="UP000286100"/>
    </source>
</evidence>
<evidence type="ECO:0000259" key="2">
    <source>
        <dbReference type="Pfam" id="PF07486"/>
    </source>
</evidence>
<dbReference type="InterPro" id="IPR011105">
    <property type="entry name" value="Cell_wall_hydrolase_SleB"/>
</dbReference>
<protein>
    <submittedName>
        <fullName evidence="3">Cell wall hydrolase</fullName>
    </submittedName>
</protein>
<comment type="caution">
    <text evidence="3">The sequence shown here is derived from an EMBL/GenBank/DDBJ whole genome shotgun (WGS) entry which is preliminary data.</text>
</comment>
<accession>A0A418WL16</accession>
<evidence type="ECO:0000256" key="1">
    <source>
        <dbReference type="SAM" id="SignalP"/>
    </source>
</evidence>
<feature type="chain" id="PRO_5019543814" evidence="1">
    <location>
        <begin position="28"/>
        <end position="204"/>
    </location>
</feature>
<dbReference type="EMBL" id="QYUM01000003">
    <property type="protein sequence ID" value="RJF90727.1"/>
    <property type="molecule type" value="Genomic_DNA"/>
</dbReference>
<dbReference type="Proteomes" id="UP000286100">
    <property type="component" value="Unassembled WGS sequence"/>
</dbReference>